<dbReference type="EMBL" id="LIAE01009374">
    <property type="protein sequence ID" value="PAV70020.1"/>
    <property type="molecule type" value="Genomic_DNA"/>
</dbReference>
<reference evidence="1 2" key="1">
    <citation type="journal article" date="2017" name="Curr. Biol.">
        <title>Genome architecture and evolution of a unichromosomal asexual nematode.</title>
        <authorList>
            <person name="Fradin H."/>
            <person name="Zegar C."/>
            <person name="Gutwein M."/>
            <person name="Lucas J."/>
            <person name="Kovtun M."/>
            <person name="Corcoran D."/>
            <person name="Baugh L.R."/>
            <person name="Kiontke K."/>
            <person name="Gunsalus K."/>
            <person name="Fitch D.H."/>
            <person name="Piano F."/>
        </authorList>
    </citation>
    <scope>NUCLEOTIDE SEQUENCE [LARGE SCALE GENOMIC DNA]</scope>
    <source>
        <strain evidence="1">PF1309</strain>
    </source>
</reference>
<proteinExistence type="predicted"/>
<name>A0A2A2K7X7_9BILA</name>
<comment type="caution">
    <text evidence="1">The sequence shown here is derived from an EMBL/GenBank/DDBJ whole genome shotgun (WGS) entry which is preliminary data.</text>
</comment>
<protein>
    <submittedName>
        <fullName evidence="1">Uncharacterized protein</fullName>
    </submittedName>
</protein>
<dbReference type="AlphaFoldDB" id="A0A2A2K7X7"/>
<dbReference type="Proteomes" id="UP000218231">
    <property type="component" value="Unassembled WGS sequence"/>
</dbReference>
<organism evidence="1 2">
    <name type="scientific">Diploscapter pachys</name>
    <dbReference type="NCBI Taxonomy" id="2018661"/>
    <lineage>
        <taxon>Eukaryota</taxon>
        <taxon>Metazoa</taxon>
        <taxon>Ecdysozoa</taxon>
        <taxon>Nematoda</taxon>
        <taxon>Chromadorea</taxon>
        <taxon>Rhabditida</taxon>
        <taxon>Rhabditina</taxon>
        <taxon>Rhabditomorpha</taxon>
        <taxon>Rhabditoidea</taxon>
        <taxon>Rhabditidae</taxon>
        <taxon>Diploscapter</taxon>
    </lineage>
</organism>
<evidence type="ECO:0000313" key="2">
    <source>
        <dbReference type="Proteomes" id="UP000218231"/>
    </source>
</evidence>
<evidence type="ECO:0000313" key="1">
    <source>
        <dbReference type="EMBL" id="PAV70020.1"/>
    </source>
</evidence>
<sequence length="127" mass="13936">MLKRLLVDDISIRSDAHQSVVLLSARRSASGRSTGCLLSEQTHTWVMLARKHDSPLAPTPSTLKLNDVRPSGPLLTCTRIRSSQAIGARNSMDNALAGGMTPMANSLRRPSPPSWWERNSWIASMTK</sequence>
<accession>A0A2A2K7X7</accession>
<gene>
    <name evidence="1" type="ORF">WR25_15363</name>
</gene>
<keyword evidence="2" id="KW-1185">Reference proteome</keyword>